<evidence type="ECO:0000313" key="2">
    <source>
        <dbReference type="Proteomes" id="UP000199226"/>
    </source>
</evidence>
<dbReference type="RefSeq" id="WP_090697616.1">
    <property type="nucleotide sequence ID" value="NZ_FNHH01000001.1"/>
</dbReference>
<proteinExistence type="predicted"/>
<evidence type="ECO:0000313" key="1">
    <source>
        <dbReference type="EMBL" id="SDL65801.1"/>
    </source>
</evidence>
<protein>
    <recommendedName>
        <fullName evidence="3">DUF3352 domain-containing protein</fullName>
    </recommendedName>
</protein>
<accession>A0A1G9LVR7</accession>
<name>A0A1G9LVR7_9SPHI</name>
<dbReference type="Proteomes" id="UP000199226">
    <property type="component" value="Unassembled WGS sequence"/>
</dbReference>
<dbReference type="OrthoDB" id="1093345at2"/>
<dbReference type="EMBL" id="FNHH01000001">
    <property type="protein sequence ID" value="SDL65801.1"/>
    <property type="molecule type" value="Genomic_DNA"/>
</dbReference>
<dbReference type="STRING" id="990371.SAMN05421813_101112"/>
<dbReference type="AlphaFoldDB" id="A0A1G9LVR7"/>
<organism evidence="1 2">
    <name type="scientific">Daejeonella rubra</name>
    <dbReference type="NCBI Taxonomy" id="990371"/>
    <lineage>
        <taxon>Bacteria</taxon>
        <taxon>Pseudomonadati</taxon>
        <taxon>Bacteroidota</taxon>
        <taxon>Sphingobacteriia</taxon>
        <taxon>Sphingobacteriales</taxon>
        <taxon>Sphingobacteriaceae</taxon>
        <taxon>Daejeonella</taxon>
    </lineage>
</organism>
<keyword evidence="2" id="KW-1185">Reference proteome</keyword>
<reference evidence="2" key="1">
    <citation type="submission" date="2016-10" db="EMBL/GenBank/DDBJ databases">
        <authorList>
            <person name="Varghese N."/>
            <person name="Submissions S."/>
        </authorList>
    </citation>
    <scope>NUCLEOTIDE SEQUENCE [LARGE SCALE GENOMIC DNA]</scope>
    <source>
        <strain evidence="2">DSM 24536</strain>
    </source>
</reference>
<gene>
    <name evidence="1" type="ORF">SAMN05421813_101112</name>
</gene>
<evidence type="ECO:0008006" key="3">
    <source>
        <dbReference type="Google" id="ProtNLM"/>
    </source>
</evidence>
<sequence>MKTIIGITAALLLAVVSVAYLYFSNLNVKSRSNNRILSEIPSDASIIFQHENDQSLYDIFKDYTIFDTIAGAQKKEEIHWLTDFILSNTALNPLTSGQKVFLSFHPSKSDSVHFLWSMQLKETLNEEEIRSILVKDTSNQIAKSQETGQNIFLIKNKTLNRDFYLAVDKGIARGSFNKDILFRSLDKKSEKIDPEFIKIINEGIRKDENALANLFINYKKQGLLRPFFRKDLSGNFEIFKVFPGYSSLTMNYKSDALMFNGLTNISEINNTYLKLFLSQAPVKNTIKRILPYNTSNSVVYGLSKYWTFHNELSSLFKARKELDTLNKQIELITTETGVNPDRDIKKLWGNELSAMQLSTFENLVIIKVTNGTQMQFFLDPLSSSYSEPIKKINYSNLFYYYWGDPLKKYPKPFYMITDNLLILSNSPGTLQRYLKDYNSERFLLRTEAFIQFDQLVGDQSNISFILHLNNSASLLKNLLKPNYAKNFGLNNHGLKDLYALSYQLASNKDHFFTNFYTGYKNLAPTPEPVLSVDSIKRK</sequence>